<keyword evidence="2" id="KW-0732">Signal</keyword>
<comment type="caution">
    <text evidence="3">The sequence shown here is derived from an EMBL/GenBank/DDBJ whole genome shotgun (WGS) entry which is preliminary data.</text>
</comment>
<evidence type="ECO:0000256" key="1">
    <source>
        <dbReference type="SAM" id="MobiDB-lite"/>
    </source>
</evidence>
<keyword evidence="4" id="KW-1185">Reference proteome</keyword>
<evidence type="ECO:0008006" key="5">
    <source>
        <dbReference type="Google" id="ProtNLM"/>
    </source>
</evidence>
<sequence length="521" mass="54234">MSARSLARGAAAPIAAATLLAVAVPAGATAATHRADVPGSDVGSDPSRRVASLSTVYDDAGTLSGTITLGGDAATGTPARVVLHLGTESGDSCGPPQAVISAPLAGAGPARVLTSTGSEGDAQVGIEGPRVTLTATQPWLAGLSYRCTFARVASPDDASTTLGQTRGFRVLATDPPPPPAPPPPAPPTPAPAKVAKLAVEVGATPRTVRRNRWMSIRVRVRNVGTATARAVRLRIGGARGATVRLRRSRWSSIAAGRSASATVRVRLGARSRATTTLPVRASSGTLVAREAISLSRGRAATSGLVGRQFYGFVSHVDRAWDNRGVFFSNARWAYLGLPTGGLPTCTKATETLNDKGKPTGDGCRPYAYDRRTGRLKVGDQSGTFKNGTIVLDGVVMRPVDTPKAGTRLDVRLEHRGFSGLCGLVLGCTTWHETLAMGPNGQFVRTSSSISTLGGVGTPFVYGAQFPPDEHGTYEIQSRGRAVLRYADGTVKTHTIGIMRDKRGRPAPATEGVLLDDTNFYD</sequence>
<feature type="region of interest" description="Disordered" evidence="1">
    <location>
        <begin position="169"/>
        <end position="191"/>
    </location>
</feature>
<feature type="compositionally biased region" description="Pro residues" evidence="1">
    <location>
        <begin position="174"/>
        <end position="190"/>
    </location>
</feature>
<accession>A0ABU4VJ82</accession>
<feature type="chain" id="PRO_5047534289" description="CARDB domain-containing protein" evidence="2">
    <location>
        <begin position="31"/>
        <end position="521"/>
    </location>
</feature>
<protein>
    <recommendedName>
        <fullName evidence="5">CARDB domain-containing protein</fullName>
    </recommendedName>
</protein>
<gene>
    <name evidence="3" type="ORF">SK069_06345</name>
</gene>
<reference evidence="3 4" key="1">
    <citation type="submission" date="2023-11" db="EMBL/GenBank/DDBJ databases">
        <authorList>
            <person name="Xu M."/>
            <person name="Jiang T."/>
        </authorList>
    </citation>
    <scope>NUCLEOTIDE SEQUENCE [LARGE SCALE GENOMIC DNA]</scope>
    <source>
        <strain evidence="3 4">SD</strain>
    </source>
</reference>
<proteinExistence type="predicted"/>
<evidence type="ECO:0000313" key="3">
    <source>
        <dbReference type="EMBL" id="MDX8151204.1"/>
    </source>
</evidence>
<organism evidence="3 4">
    <name type="scientific">Patulibacter brassicae</name>
    <dbReference type="NCBI Taxonomy" id="1705717"/>
    <lineage>
        <taxon>Bacteria</taxon>
        <taxon>Bacillati</taxon>
        <taxon>Actinomycetota</taxon>
        <taxon>Thermoleophilia</taxon>
        <taxon>Solirubrobacterales</taxon>
        <taxon>Patulibacteraceae</taxon>
        <taxon>Patulibacter</taxon>
    </lineage>
</organism>
<evidence type="ECO:0000313" key="4">
    <source>
        <dbReference type="Proteomes" id="UP001277761"/>
    </source>
</evidence>
<dbReference type="RefSeq" id="WP_319953355.1">
    <property type="nucleotide sequence ID" value="NZ_JAXAVX010000002.1"/>
</dbReference>
<dbReference type="Proteomes" id="UP001277761">
    <property type="component" value="Unassembled WGS sequence"/>
</dbReference>
<dbReference type="EMBL" id="JAXAVX010000002">
    <property type="protein sequence ID" value="MDX8151204.1"/>
    <property type="molecule type" value="Genomic_DNA"/>
</dbReference>
<evidence type="ECO:0000256" key="2">
    <source>
        <dbReference type="SAM" id="SignalP"/>
    </source>
</evidence>
<name>A0ABU4VJ82_9ACTN</name>
<feature type="signal peptide" evidence="2">
    <location>
        <begin position="1"/>
        <end position="30"/>
    </location>
</feature>